<evidence type="ECO:0000256" key="2">
    <source>
        <dbReference type="SAM" id="Phobius"/>
    </source>
</evidence>
<reference evidence="3 4" key="1">
    <citation type="submission" date="2015-03" db="EMBL/GenBank/DDBJ databases">
        <title>Draft Genome Sequence of Burkholderia andropogonis type strain ICMP2807, isolated from Sorghum bicolor.</title>
        <authorList>
            <person name="Lopes-Santos L."/>
            <person name="Castro D.B."/>
            <person name="Ottoboni L.M."/>
            <person name="Park D."/>
            <person name="Weirc B.S."/>
            <person name="Destefano S.A."/>
        </authorList>
    </citation>
    <scope>NUCLEOTIDE SEQUENCE [LARGE SCALE GENOMIC DNA]</scope>
    <source>
        <strain evidence="3 4">ICMP2807</strain>
    </source>
</reference>
<dbReference type="EMBL" id="LAQU01000043">
    <property type="protein sequence ID" value="KKB61431.1"/>
    <property type="molecule type" value="Genomic_DNA"/>
</dbReference>
<feature type="region of interest" description="Disordered" evidence="1">
    <location>
        <begin position="208"/>
        <end position="257"/>
    </location>
</feature>
<dbReference type="PATRIC" id="fig|28092.6.peg.5466"/>
<protein>
    <recommendedName>
        <fullName evidence="5">Membrane transport protein MMPL domain-containing protein</fullName>
    </recommendedName>
</protein>
<name>A0A0F5JUA9_9BURK</name>
<keyword evidence="2" id="KW-1133">Transmembrane helix</keyword>
<feature type="transmembrane region" description="Helical" evidence="2">
    <location>
        <begin position="18"/>
        <end position="36"/>
    </location>
</feature>
<evidence type="ECO:0000256" key="1">
    <source>
        <dbReference type="SAM" id="MobiDB-lite"/>
    </source>
</evidence>
<keyword evidence="4" id="KW-1185">Reference proteome</keyword>
<evidence type="ECO:0000313" key="3">
    <source>
        <dbReference type="EMBL" id="KKB61431.1"/>
    </source>
</evidence>
<feature type="compositionally biased region" description="Basic residues" evidence="1">
    <location>
        <begin position="231"/>
        <end position="240"/>
    </location>
</feature>
<gene>
    <name evidence="3" type="ORF">WM40_23275</name>
</gene>
<sequence length="257" mass="27548">MLTSWIARVVNGSVRRPWTVVGVALVLVLVSAWYAATHFAINTDINGLIDSKKPWAQRDRQLDAAFPGRSQTTLVVIDAPAPELADQAANELAAHLAGMPARFHDVTRPDGGAFFEKNGLLYLSPTALRTLSTQLGEGKSLLNSLARDPSLRGLANLLSVTLLVPVQTGKITLPQMATLLSRSADAVDGALANTPAALSWRDLAQGTGERGATAGEGCKPLHPVRHPAAPSRRHKIRMPAHRQQCATMARRSRSRPA</sequence>
<keyword evidence="2" id="KW-0812">Transmembrane</keyword>
<evidence type="ECO:0000313" key="4">
    <source>
        <dbReference type="Proteomes" id="UP000033618"/>
    </source>
</evidence>
<accession>A0A0F5JUA9</accession>
<feature type="compositionally biased region" description="Low complexity" evidence="1">
    <location>
        <begin position="208"/>
        <end position="217"/>
    </location>
</feature>
<dbReference type="STRING" id="28092.WM40_23275"/>
<proteinExistence type="predicted"/>
<keyword evidence="2" id="KW-0472">Membrane</keyword>
<dbReference type="Proteomes" id="UP000033618">
    <property type="component" value="Unassembled WGS sequence"/>
</dbReference>
<comment type="caution">
    <text evidence="3">The sequence shown here is derived from an EMBL/GenBank/DDBJ whole genome shotgun (WGS) entry which is preliminary data.</text>
</comment>
<organism evidence="3 4">
    <name type="scientific">Robbsia andropogonis</name>
    <dbReference type="NCBI Taxonomy" id="28092"/>
    <lineage>
        <taxon>Bacteria</taxon>
        <taxon>Pseudomonadati</taxon>
        <taxon>Pseudomonadota</taxon>
        <taxon>Betaproteobacteria</taxon>
        <taxon>Burkholderiales</taxon>
        <taxon>Burkholderiaceae</taxon>
        <taxon>Robbsia</taxon>
    </lineage>
</organism>
<evidence type="ECO:0008006" key="5">
    <source>
        <dbReference type="Google" id="ProtNLM"/>
    </source>
</evidence>
<dbReference type="AlphaFoldDB" id="A0A0F5JUA9"/>